<comment type="caution">
    <text evidence="3">The sequence shown here is derived from an EMBL/GenBank/DDBJ whole genome shotgun (WGS) entry which is preliminary data.</text>
</comment>
<dbReference type="AlphaFoldDB" id="A0A819S7X4"/>
<name>A0A819S7X4_9BILA</name>
<dbReference type="Pfam" id="PF03496">
    <property type="entry name" value="ADPrib_exo_Tox"/>
    <property type="match status" value="1"/>
</dbReference>
<evidence type="ECO:0000313" key="4">
    <source>
        <dbReference type="Proteomes" id="UP000663836"/>
    </source>
</evidence>
<evidence type="ECO:0000313" key="2">
    <source>
        <dbReference type="EMBL" id="CAF1446679.1"/>
    </source>
</evidence>
<feature type="domain" description="ADP ribosyltransferase" evidence="1">
    <location>
        <begin position="54"/>
        <end position="176"/>
    </location>
</feature>
<dbReference type="PROSITE" id="PS51996">
    <property type="entry name" value="TR_MART"/>
    <property type="match status" value="1"/>
</dbReference>
<dbReference type="Gene3D" id="3.90.176.10">
    <property type="entry name" value="Toxin ADP-ribosyltransferase, Chain A, domain 1"/>
    <property type="match status" value="1"/>
</dbReference>
<dbReference type="Proteomes" id="UP000663864">
    <property type="component" value="Unassembled WGS sequence"/>
</dbReference>
<proteinExistence type="predicted"/>
<protein>
    <recommendedName>
        <fullName evidence="1">ADP ribosyltransferase domain-containing protein</fullName>
    </recommendedName>
</protein>
<evidence type="ECO:0000259" key="1">
    <source>
        <dbReference type="Pfam" id="PF03496"/>
    </source>
</evidence>
<dbReference type="Proteomes" id="UP000663836">
    <property type="component" value="Unassembled WGS sequence"/>
</dbReference>
<reference evidence="3" key="1">
    <citation type="submission" date="2021-02" db="EMBL/GenBank/DDBJ databases">
        <authorList>
            <person name="Nowell W R."/>
        </authorList>
    </citation>
    <scope>NUCLEOTIDE SEQUENCE</scope>
</reference>
<evidence type="ECO:0000313" key="3">
    <source>
        <dbReference type="EMBL" id="CAF4057632.1"/>
    </source>
</evidence>
<organism evidence="3 4">
    <name type="scientific">Rotaria sordida</name>
    <dbReference type="NCBI Taxonomy" id="392033"/>
    <lineage>
        <taxon>Eukaryota</taxon>
        <taxon>Metazoa</taxon>
        <taxon>Spiralia</taxon>
        <taxon>Gnathifera</taxon>
        <taxon>Rotifera</taxon>
        <taxon>Eurotatoria</taxon>
        <taxon>Bdelloidea</taxon>
        <taxon>Philodinida</taxon>
        <taxon>Philodinidae</taxon>
        <taxon>Rotaria</taxon>
    </lineage>
</organism>
<dbReference type="InterPro" id="IPR003540">
    <property type="entry name" value="ADP-ribosyltransferase"/>
</dbReference>
<dbReference type="EMBL" id="CAJNOT010004830">
    <property type="protein sequence ID" value="CAF1446679.1"/>
    <property type="molecule type" value="Genomic_DNA"/>
</dbReference>
<gene>
    <name evidence="3" type="ORF">JBS370_LOCUS29400</name>
    <name evidence="2" type="ORF">ZHD862_LOCUS35080</name>
</gene>
<accession>A0A819S7X4</accession>
<dbReference type="SUPFAM" id="SSF56399">
    <property type="entry name" value="ADP-ribosylation"/>
    <property type="match status" value="1"/>
</dbReference>
<sequence length="382" mass="45801">MSRPMRRVKKFSCETSRFLLPTFRRPCYREINTINTMCDPAEKTFAKWSEEDGQYYRTINTALLNDDYEVLKKNVQFINSLKMAIKNESKNEFVKVYRALSINPEHVRQEYKIGLKFLWPTFTCASRNRDEASCFGDYIFEIDASKDDWTYRCDISKYSVYPEEQEVLFYPYSGFIVQNILYDAKIIQLKCIDTLEVESSCEKSIPSCVKIFDSSRNMFVYFYKDSADVHWSYADKPNEIFSIAQNMNGYWDAPYRYHHCNGYFIDKGNNQWEEYQNNNLHARFTRVDDDDDNGKNRDDCDDKKHEQFNNQFLYQIYNYDNYLYTIIIQDKLYNIRVSNLKNHQLTIIDKIQQQSNYCSDILFQLTNLFSKFSNQIYHLYIN</sequence>
<dbReference type="EMBL" id="CAJOBD010006308">
    <property type="protein sequence ID" value="CAF4057632.1"/>
    <property type="molecule type" value="Genomic_DNA"/>
</dbReference>